<gene>
    <name evidence="1" type="ORF">SAMN06296036_105293</name>
</gene>
<keyword evidence="2" id="KW-1185">Reference proteome</keyword>
<dbReference type="AlphaFoldDB" id="A0A1Y6BJP6"/>
<dbReference type="RefSeq" id="WP_132317125.1">
    <property type="nucleotide sequence ID" value="NZ_FWZT01000005.1"/>
</dbReference>
<name>A0A1Y6BJP6_9BACT</name>
<dbReference type="EMBL" id="FWZT01000005">
    <property type="protein sequence ID" value="SMF14375.1"/>
    <property type="molecule type" value="Genomic_DNA"/>
</dbReference>
<organism evidence="1 2">
    <name type="scientific">Pseudobacteriovorax antillogorgiicola</name>
    <dbReference type="NCBI Taxonomy" id="1513793"/>
    <lineage>
        <taxon>Bacteria</taxon>
        <taxon>Pseudomonadati</taxon>
        <taxon>Bdellovibrionota</taxon>
        <taxon>Oligoflexia</taxon>
        <taxon>Oligoflexales</taxon>
        <taxon>Pseudobacteriovoracaceae</taxon>
        <taxon>Pseudobacteriovorax</taxon>
    </lineage>
</organism>
<accession>A0A1Y6BJP6</accession>
<reference evidence="2" key="1">
    <citation type="submission" date="2017-04" db="EMBL/GenBank/DDBJ databases">
        <authorList>
            <person name="Varghese N."/>
            <person name="Submissions S."/>
        </authorList>
    </citation>
    <scope>NUCLEOTIDE SEQUENCE [LARGE SCALE GENOMIC DNA]</scope>
    <source>
        <strain evidence="2">RKEM611</strain>
    </source>
</reference>
<dbReference type="STRING" id="1513793.SAMN06296036_105293"/>
<evidence type="ECO:0000313" key="1">
    <source>
        <dbReference type="EMBL" id="SMF14375.1"/>
    </source>
</evidence>
<dbReference type="OrthoDB" id="9907549at2"/>
<sequence length="236" mass="27441">MLDFLLELEKVLKIWPDNVKWSIVQIADKTKAKVPYVVDFLSDALGKSLDVHDPMTFNEINKAFALLKDRYRPEIEAMKQREKLEIQSAIDAYDTTMAKIRVMETTKNWRAAYKTVNYFYGIHHKKIPTELKVNLCNECLRLGIKEKINFQELSQWLKRGIQHLISRPSGETIEDALDFLDAYGDYFLSEPRGKGEHFLTNLFLMLKPSAMEFDLSDKLNEVAGELRLEAVMDVYL</sequence>
<proteinExistence type="predicted"/>
<dbReference type="Proteomes" id="UP000192907">
    <property type="component" value="Unassembled WGS sequence"/>
</dbReference>
<evidence type="ECO:0000313" key="2">
    <source>
        <dbReference type="Proteomes" id="UP000192907"/>
    </source>
</evidence>
<protein>
    <submittedName>
        <fullName evidence="1">Uncharacterized protein</fullName>
    </submittedName>
</protein>